<organism evidence="2 3">
    <name type="scientific">Rivibacter subsaxonicus</name>
    <dbReference type="NCBI Taxonomy" id="457575"/>
    <lineage>
        <taxon>Bacteria</taxon>
        <taxon>Pseudomonadati</taxon>
        <taxon>Pseudomonadota</taxon>
        <taxon>Betaproteobacteria</taxon>
        <taxon>Burkholderiales</taxon>
        <taxon>Rivibacter</taxon>
    </lineage>
</organism>
<accession>A0A4Q7VGK3</accession>
<evidence type="ECO:0000313" key="2">
    <source>
        <dbReference type="EMBL" id="RZT95134.1"/>
    </source>
</evidence>
<dbReference type="SUPFAM" id="SSF53474">
    <property type="entry name" value="alpha/beta-Hydrolases"/>
    <property type="match status" value="1"/>
</dbReference>
<comment type="caution">
    <text evidence="2">The sequence shown here is derived from an EMBL/GenBank/DDBJ whole genome shotgun (WGS) entry which is preliminary data.</text>
</comment>
<evidence type="ECO:0000313" key="3">
    <source>
        <dbReference type="Proteomes" id="UP000293671"/>
    </source>
</evidence>
<feature type="chain" id="PRO_5020344896" description="Alpha/beta hydrolase" evidence="1">
    <location>
        <begin position="42"/>
        <end position="364"/>
    </location>
</feature>
<dbReference type="EMBL" id="SHKP01000007">
    <property type="protein sequence ID" value="RZT95134.1"/>
    <property type="molecule type" value="Genomic_DNA"/>
</dbReference>
<gene>
    <name evidence="2" type="ORF">EV670_2883</name>
</gene>
<feature type="signal peptide" evidence="1">
    <location>
        <begin position="1"/>
        <end position="41"/>
    </location>
</feature>
<keyword evidence="3" id="KW-1185">Reference proteome</keyword>
<dbReference type="RefSeq" id="WP_130433292.1">
    <property type="nucleotide sequence ID" value="NZ_SHKP01000007.1"/>
</dbReference>
<reference evidence="2 3" key="1">
    <citation type="submission" date="2019-02" db="EMBL/GenBank/DDBJ databases">
        <title>Genomic Encyclopedia of Type Strains, Phase IV (KMG-IV): sequencing the most valuable type-strain genomes for metagenomic binning, comparative biology and taxonomic classification.</title>
        <authorList>
            <person name="Goeker M."/>
        </authorList>
    </citation>
    <scope>NUCLEOTIDE SEQUENCE [LARGE SCALE GENOMIC DNA]</scope>
    <source>
        <strain evidence="2 3">DSM 19570</strain>
    </source>
</reference>
<protein>
    <recommendedName>
        <fullName evidence="4">Alpha/beta hydrolase</fullName>
    </recommendedName>
</protein>
<evidence type="ECO:0000256" key="1">
    <source>
        <dbReference type="SAM" id="SignalP"/>
    </source>
</evidence>
<keyword evidence="1" id="KW-0732">Signal</keyword>
<dbReference type="AlphaFoldDB" id="A0A4Q7VGK3"/>
<dbReference type="OrthoDB" id="8957517at2"/>
<dbReference type="Proteomes" id="UP000293671">
    <property type="component" value="Unassembled WGS sequence"/>
</dbReference>
<name>A0A4Q7VGK3_9BURK</name>
<dbReference type="Gene3D" id="3.40.50.1820">
    <property type="entry name" value="alpha/beta hydrolase"/>
    <property type="match status" value="1"/>
</dbReference>
<proteinExistence type="predicted"/>
<dbReference type="PROSITE" id="PS51257">
    <property type="entry name" value="PROKAR_LIPOPROTEIN"/>
    <property type="match status" value="1"/>
</dbReference>
<evidence type="ECO:0008006" key="4">
    <source>
        <dbReference type="Google" id="ProtNLM"/>
    </source>
</evidence>
<dbReference type="InterPro" id="IPR029058">
    <property type="entry name" value="AB_hydrolase_fold"/>
</dbReference>
<sequence length="364" mass="38474">MQAQRHATSSLRRLSARALAFRGLVAIGALFLAGCATPPAADSEHGPSLSRAARDRTGLRDLRAEFRVELCSRLDAKADRPCADVLVAAADEAPAPPPVAATVPVASRFRIAIVPGLLAECLKPAARPFVDAIAALREQGFEVVDMAVGGRTSSVANAALLASEIAALPDDGRPLIMFAYSKGLPDALEMAVRYPQAGKRVAAIVGIAGAFGGSPLAEDNESLYRATLMRLPFDRCAAGDGEELRDLRRDVRQAWWSEHGAQVGIPLYSIAALPDSDQLSPALKLSYSKLAKIDPLNDSQLLLGDAVAVPGALLGFVNADHWGIAMRLSEAMPLLAPLFEDDVPRAALLRAAIEVVARDLAQAR</sequence>